<dbReference type="GO" id="GO:0006950">
    <property type="term" value="P:response to stress"/>
    <property type="evidence" value="ECO:0007669"/>
    <property type="project" value="UniProtKB-ARBA"/>
</dbReference>
<dbReference type="EMBL" id="QGHB01000001">
    <property type="protein sequence ID" value="PWK91462.1"/>
    <property type="molecule type" value="Genomic_DNA"/>
</dbReference>
<evidence type="ECO:0000313" key="3">
    <source>
        <dbReference type="Proteomes" id="UP000246005"/>
    </source>
</evidence>
<accession>A0A316IDF7</accession>
<dbReference type="GO" id="GO:0006203">
    <property type="term" value="P:dGTP catabolic process"/>
    <property type="evidence" value="ECO:0007669"/>
    <property type="project" value="TreeGrafter"/>
</dbReference>
<dbReference type="GO" id="GO:0046076">
    <property type="term" value="P:dTTP catabolic process"/>
    <property type="evidence" value="ECO:0007669"/>
    <property type="project" value="TreeGrafter"/>
</dbReference>
<reference evidence="2 3" key="1">
    <citation type="submission" date="2018-05" db="EMBL/GenBank/DDBJ databases">
        <title>Genomic Encyclopedia of Type Strains, Phase IV (KMG-IV): sequencing the most valuable type-strain genomes for metagenomic binning, comparative biology and taxonomic classification.</title>
        <authorList>
            <person name="Goeker M."/>
        </authorList>
    </citation>
    <scope>NUCLEOTIDE SEQUENCE [LARGE SCALE GENOMIC DNA]</scope>
    <source>
        <strain evidence="2 3">DSM 45480</strain>
    </source>
</reference>
<dbReference type="SUPFAM" id="SSF101386">
    <property type="entry name" value="all-alpha NTP pyrophosphatases"/>
    <property type="match status" value="1"/>
</dbReference>
<dbReference type="FunFam" id="1.10.287.1080:FF:000001">
    <property type="entry name" value="Nucleoside triphosphate pyrophosphohydrolase"/>
    <property type="match status" value="1"/>
</dbReference>
<dbReference type="PANTHER" id="PTHR30522">
    <property type="entry name" value="NUCLEOSIDE TRIPHOSPHATE PYROPHOSPHOHYDROLASE"/>
    <property type="match status" value="1"/>
</dbReference>
<dbReference type="GO" id="GO:0046052">
    <property type="term" value="P:UTP catabolic process"/>
    <property type="evidence" value="ECO:0007669"/>
    <property type="project" value="TreeGrafter"/>
</dbReference>
<dbReference type="PANTHER" id="PTHR30522:SF0">
    <property type="entry name" value="NUCLEOSIDE TRIPHOSPHATE PYROPHOSPHOHYDROLASE"/>
    <property type="match status" value="1"/>
</dbReference>
<name>A0A316IDF7_9PSEU</name>
<comment type="caution">
    <text evidence="2">The sequence shown here is derived from an EMBL/GenBank/DDBJ whole genome shotgun (WGS) entry which is preliminary data.</text>
</comment>
<feature type="domain" description="NTP pyrophosphohydrolase MazG-like" evidence="1">
    <location>
        <begin position="105"/>
        <end position="180"/>
    </location>
</feature>
<gene>
    <name evidence="2" type="ORF">C8D88_1011499</name>
</gene>
<dbReference type="InterPro" id="IPR004518">
    <property type="entry name" value="MazG-like_dom"/>
</dbReference>
<dbReference type="GO" id="GO:0046061">
    <property type="term" value="P:dATP catabolic process"/>
    <property type="evidence" value="ECO:0007669"/>
    <property type="project" value="TreeGrafter"/>
</dbReference>
<evidence type="ECO:0000259" key="1">
    <source>
        <dbReference type="Pfam" id="PF03819"/>
    </source>
</evidence>
<dbReference type="InterPro" id="IPR048015">
    <property type="entry name" value="NTP-PPase_MazG-like_N"/>
</dbReference>
<dbReference type="GO" id="GO:0047429">
    <property type="term" value="F:nucleoside triphosphate diphosphatase activity"/>
    <property type="evidence" value="ECO:0007669"/>
    <property type="project" value="TreeGrafter"/>
</dbReference>
<dbReference type="GO" id="GO:0046047">
    <property type="term" value="P:TTP catabolic process"/>
    <property type="evidence" value="ECO:0007669"/>
    <property type="project" value="TreeGrafter"/>
</dbReference>
<keyword evidence="2" id="KW-0378">Hydrolase</keyword>
<proteinExistence type="predicted"/>
<dbReference type="Pfam" id="PF03819">
    <property type="entry name" value="MazG"/>
    <property type="match status" value="1"/>
</dbReference>
<dbReference type="Proteomes" id="UP000246005">
    <property type="component" value="Unassembled WGS sequence"/>
</dbReference>
<dbReference type="GO" id="GO:0046081">
    <property type="term" value="P:dUTP catabolic process"/>
    <property type="evidence" value="ECO:0007669"/>
    <property type="project" value="TreeGrafter"/>
</dbReference>
<sequence length="306" mass="33073">MITVIVLSERLDAVLPAAALPALRSATAVYAGEGVPLEFWSPLGVDGPAPAVVEDGAVVITTSPDAYPGAQVITTPEPMGAALLDAAAVMHRLRSPGGCPWDAEQDHLSLRQYLVEETFELLEAIEDGDRAAMREELGDVLLQVLFHARVAAEDAEDPFDVDAVASELVAKLVGRHPHVFEGHDPAVHDATSQQHRWEELKQVEKRRESSVDGVALGQPAVALAAKLVQRTKRAGFPVDLLPEGEDTGTTLFVVTALAKLAGEDPETELRQVCRRFASNVRETEAKARAEGLDSLTAEDWRRFWPS</sequence>
<dbReference type="InterPro" id="IPR011551">
    <property type="entry name" value="NTP_PyrPHydrolase_MazG"/>
</dbReference>
<evidence type="ECO:0000313" key="2">
    <source>
        <dbReference type="EMBL" id="PWK91462.1"/>
    </source>
</evidence>
<organism evidence="2 3">
    <name type="scientific">Lentzea atacamensis</name>
    <dbReference type="NCBI Taxonomy" id="531938"/>
    <lineage>
        <taxon>Bacteria</taxon>
        <taxon>Bacillati</taxon>
        <taxon>Actinomycetota</taxon>
        <taxon>Actinomycetes</taxon>
        <taxon>Pseudonocardiales</taxon>
        <taxon>Pseudonocardiaceae</taxon>
        <taxon>Lentzea</taxon>
    </lineage>
</organism>
<protein>
    <submittedName>
        <fullName evidence="2">XTP/dITP diphosphohydrolase</fullName>
    </submittedName>
</protein>
<dbReference type="Gene3D" id="1.10.287.1080">
    <property type="entry name" value="MazG-like"/>
    <property type="match status" value="2"/>
</dbReference>
<dbReference type="CDD" id="cd11528">
    <property type="entry name" value="NTP-PPase_MazG_Nterm"/>
    <property type="match status" value="1"/>
</dbReference>
<dbReference type="RefSeq" id="WP_109632092.1">
    <property type="nucleotide sequence ID" value="NZ_QGHB01000001.1"/>
</dbReference>
<dbReference type="AlphaFoldDB" id="A0A316IDF7"/>